<accession>A0ABU0RBZ3</accession>
<evidence type="ECO:0000256" key="4">
    <source>
        <dbReference type="SAM" id="MobiDB-lite"/>
    </source>
</evidence>
<dbReference type="RefSeq" id="WP_307043794.1">
    <property type="nucleotide sequence ID" value="NZ_JAUSYY010000001.1"/>
</dbReference>
<evidence type="ECO:0000256" key="2">
    <source>
        <dbReference type="ARBA" id="ARBA00022723"/>
    </source>
</evidence>
<dbReference type="InterPro" id="IPR051458">
    <property type="entry name" value="Cyt/Met_Dipeptidase"/>
</dbReference>
<keyword evidence="1" id="KW-0645">Protease</keyword>
<evidence type="ECO:0000256" key="1">
    <source>
        <dbReference type="ARBA" id="ARBA00022670"/>
    </source>
</evidence>
<name>A0ABU0RBZ3_9MICO</name>
<dbReference type="Gene3D" id="3.30.70.360">
    <property type="match status" value="1"/>
</dbReference>
<dbReference type="PANTHER" id="PTHR43270">
    <property type="entry name" value="BETA-ALA-HIS DIPEPTIDASE"/>
    <property type="match status" value="1"/>
</dbReference>
<feature type="region of interest" description="Disordered" evidence="4">
    <location>
        <begin position="465"/>
        <end position="545"/>
    </location>
</feature>
<dbReference type="Pfam" id="PF01546">
    <property type="entry name" value="Peptidase_M20"/>
    <property type="match status" value="1"/>
</dbReference>
<dbReference type="EMBL" id="JAUSYY010000001">
    <property type="protein sequence ID" value="MDQ0895589.1"/>
    <property type="molecule type" value="Genomic_DNA"/>
</dbReference>
<dbReference type="Pfam" id="PF07687">
    <property type="entry name" value="M20_dimer"/>
    <property type="match status" value="1"/>
</dbReference>
<evidence type="ECO:0000256" key="3">
    <source>
        <dbReference type="ARBA" id="ARBA00022801"/>
    </source>
</evidence>
<feature type="domain" description="Peptidase M20 dimerisation" evidence="5">
    <location>
        <begin position="200"/>
        <end position="356"/>
    </location>
</feature>
<dbReference type="SUPFAM" id="SSF55031">
    <property type="entry name" value="Bacterial exopeptidase dimerisation domain"/>
    <property type="match status" value="1"/>
</dbReference>
<keyword evidence="2" id="KW-0479">Metal-binding</keyword>
<dbReference type="Proteomes" id="UP001239083">
    <property type="component" value="Unassembled WGS sequence"/>
</dbReference>
<proteinExistence type="predicted"/>
<keyword evidence="3" id="KW-0378">Hydrolase</keyword>
<keyword evidence="7" id="KW-1185">Reference proteome</keyword>
<reference evidence="6 7" key="1">
    <citation type="submission" date="2023-07" db="EMBL/GenBank/DDBJ databases">
        <title>Comparative genomics of wheat-associated soil bacteria to identify genetic determinants of phenazine resistance.</title>
        <authorList>
            <person name="Mouncey N."/>
        </authorList>
    </citation>
    <scope>NUCLEOTIDE SEQUENCE [LARGE SCALE GENOMIC DNA]</scope>
    <source>
        <strain evidence="6 7">V3I3</strain>
    </source>
</reference>
<dbReference type="InterPro" id="IPR011650">
    <property type="entry name" value="Peptidase_M20_dimer"/>
</dbReference>
<evidence type="ECO:0000313" key="6">
    <source>
        <dbReference type="EMBL" id="MDQ0895589.1"/>
    </source>
</evidence>
<gene>
    <name evidence="6" type="ORF">QFZ26_003144</name>
</gene>
<evidence type="ECO:0000259" key="5">
    <source>
        <dbReference type="Pfam" id="PF07687"/>
    </source>
</evidence>
<sequence length="545" mass="58439">MTILTDHRMRSALQEHRREFIDHLAEWVRIPSIAGDPDHVDDLPRSANALAGLCRAVGFPRAEVWQQGETSTVFAEWPADATAPTVLVYSHHDVRAVIGESWNETQPFTPIERDGCLFGRGASDAKAQVIAHLWGLRALLGDGRSAPPVTVKLLVDGEEETGSPNLAELMEARADDLTCDLIVYSDTTLLDPERPALTTSVRGMIGAELTVLGPAHDVHSGAVSGPAPNPVVDLARLISRLHDEDGRITLPGFYDAVTTPTAEQSQQYSALEVDDAWWLAESDTMRVTGEHGYSIPELLWARPALEVISIKGGDLDDLPRAVIPASATASLSIRLVDGQSPEAVAGQLERWVEAEADARGIRTELSIARKTAEAPYRTPAHPAVEALDEAMRIGFGVDFVGRMGNAGGGPAELLARTLDAPLVFFGTGLVSDRWHDSDERVRLDVLEKGAATLAAFWPRLAEAMRDEQQPTGSTTHREEEMPVSDAEITPSEPDPTPDGRANTHGDRPSAGDLPLPEEIPAGDEMVEADTASGGAPEPAGSGGDD</sequence>
<dbReference type="InterPro" id="IPR002933">
    <property type="entry name" value="Peptidase_M20"/>
</dbReference>
<dbReference type="InterPro" id="IPR036264">
    <property type="entry name" value="Bact_exopeptidase_dim_dom"/>
</dbReference>
<protein>
    <submittedName>
        <fullName evidence="6">Acetylornithine deacetylase/succinyl-diaminopimelate desuccinylase-like protein</fullName>
    </submittedName>
</protein>
<organism evidence="6 7">
    <name type="scientific">Agromyces ramosus</name>
    <dbReference type="NCBI Taxonomy" id="33879"/>
    <lineage>
        <taxon>Bacteria</taxon>
        <taxon>Bacillati</taxon>
        <taxon>Actinomycetota</taxon>
        <taxon>Actinomycetes</taxon>
        <taxon>Micrococcales</taxon>
        <taxon>Microbacteriaceae</taxon>
        <taxon>Agromyces</taxon>
    </lineage>
</organism>
<comment type="caution">
    <text evidence="6">The sequence shown here is derived from an EMBL/GenBank/DDBJ whole genome shotgun (WGS) entry which is preliminary data.</text>
</comment>
<evidence type="ECO:0000313" key="7">
    <source>
        <dbReference type="Proteomes" id="UP001239083"/>
    </source>
</evidence>
<dbReference type="Gene3D" id="3.40.630.10">
    <property type="entry name" value="Zn peptidases"/>
    <property type="match status" value="1"/>
</dbReference>
<dbReference type="SUPFAM" id="SSF53187">
    <property type="entry name" value="Zn-dependent exopeptidases"/>
    <property type="match status" value="1"/>
</dbReference>
<dbReference type="PANTHER" id="PTHR43270:SF12">
    <property type="entry name" value="SUCCINYL-DIAMINOPIMELATE DESUCCINYLASE"/>
    <property type="match status" value="1"/>
</dbReference>